<feature type="transmembrane region" description="Helical" evidence="1">
    <location>
        <begin position="50"/>
        <end position="68"/>
    </location>
</feature>
<keyword evidence="1" id="KW-0472">Membrane</keyword>
<gene>
    <name evidence="2" type="ORF">CYJ22_06185</name>
</gene>
<dbReference type="AlphaFoldDB" id="A0A2I1HZZ6"/>
<evidence type="ECO:0008006" key="4">
    <source>
        <dbReference type="Google" id="ProtNLM"/>
    </source>
</evidence>
<sequence>MGLDRASIVPLSKNEEMDFIARLLATMAGLWVTTHVVSSISIDSSSASETVIVLAVVALVFTAVNSIIKPVVTTLAFPLYLLTFGLFALVTNSLLFALTGWLSTSLGFPMTTGGFWSCLVGAIITSIVSALVSGILRDKKDKKD</sequence>
<dbReference type="EMBL" id="PKKM01000007">
    <property type="protein sequence ID" value="PKY64393.1"/>
    <property type="molecule type" value="Genomic_DNA"/>
</dbReference>
<dbReference type="InterPro" id="IPR007165">
    <property type="entry name" value="Phage_holin_4_2"/>
</dbReference>
<name>A0A2I1HZZ6_9ACTO</name>
<dbReference type="Pfam" id="PF04020">
    <property type="entry name" value="Phage_holin_4_2"/>
    <property type="match status" value="1"/>
</dbReference>
<dbReference type="PANTHER" id="PTHR37309:SF1">
    <property type="entry name" value="SLR0284 PROTEIN"/>
    <property type="match status" value="1"/>
</dbReference>
<reference evidence="2 3" key="1">
    <citation type="submission" date="2017-12" db="EMBL/GenBank/DDBJ databases">
        <title>Phylogenetic diversity of female urinary microbiome.</title>
        <authorList>
            <person name="Thomas-White K."/>
            <person name="Wolfe A.J."/>
        </authorList>
    </citation>
    <scope>NUCLEOTIDE SEQUENCE [LARGE SCALE GENOMIC DNA]</scope>
    <source>
        <strain evidence="2 3">UMB0018</strain>
    </source>
</reference>
<comment type="caution">
    <text evidence="2">The sequence shown here is derived from an EMBL/GenBank/DDBJ whole genome shotgun (WGS) entry which is preliminary data.</text>
</comment>
<evidence type="ECO:0000313" key="2">
    <source>
        <dbReference type="EMBL" id="PKY64393.1"/>
    </source>
</evidence>
<evidence type="ECO:0000256" key="1">
    <source>
        <dbReference type="SAM" id="Phobius"/>
    </source>
</evidence>
<dbReference type="PANTHER" id="PTHR37309">
    <property type="entry name" value="SLR0284 PROTEIN"/>
    <property type="match status" value="1"/>
</dbReference>
<keyword evidence="1" id="KW-0812">Transmembrane</keyword>
<feature type="transmembrane region" description="Helical" evidence="1">
    <location>
        <begin position="20"/>
        <end position="38"/>
    </location>
</feature>
<feature type="transmembrane region" description="Helical" evidence="1">
    <location>
        <begin position="114"/>
        <end position="136"/>
    </location>
</feature>
<keyword evidence="1" id="KW-1133">Transmembrane helix</keyword>
<proteinExistence type="predicted"/>
<protein>
    <recommendedName>
        <fullName evidence="4">Phage holin family protein</fullName>
    </recommendedName>
</protein>
<evidence type="ECO:0000313" key="3">
    <source>
        <dbReference type="Proteomes" id="UP000234198"/>
    </source>
</evidence>
<organism evidence="2 3">
    <name type="scientific">Schaalia odontolytica</name>
    <dbReference type="NCBI Taxonomy" id="1660"/>
    <lineage>
        <taxon>Bacteria</taxon>
        <taxon>Bacillati</taxon>
        <taxon>Actinomycetota</taxon>
        <taxon>Actinomycetes</taxon>
        <taxon>Actinomycetales</taxon>
        <taxon>Actinomycetaceae</taxon>
        <taxon>Schaalia</taxon>
    </lineage>
</organism>
<dbReference type="Proteomes" id="UP000234198">
    <property type="component" value="Unassembled WGS sequence"/>
</dbReference>
<accession>A0A2I1HZZ6</accession>
<feature type="transmembrane region" description="Helical" evidence="1">
    <location>
        <begin position="80"/>
        <end position="102"/>
    </location>
</feature>